<evidence type="ECO:0000256" key="1">
    <source>
        <dbReference type="ARBA" id="ARBA00022723"/>
    </source>
</evidence>
<evidence type="ECO:0000259" key="5">
    <source>
        <dbReference type="PROSITE" id="PS50865"/>
    </source>
</evidence>
<reference evidence="6 7" key="1">
    <citation type="journal article" date="2019" name="Nat. Ecol. Evol.">
        <title>Megaphylogeny resolves global patterns of mushroom evolution.</title>
        <authorList>
            <person name="Varga T."/>
            <person name="Krizsan K."/>
            <person name="Foldi C."/>
            <person name="Dima B."/>
            <person name="Sanchez-Garcia M."/>
            <person name="Sanchez-Ramirez S."/>
            <person name="Szollosi G.J."/>
            <person name="Szarkandi J.G."/>
            <person name="Papp V."/>
            <person name="Albert L."/>
            <person name="Andreopoulos W."/>
            <person name="Angelini C."/>
            <person name="Antonin V."/>
            <person name="Barry K.W."/>
            <person name="Bougher N.L."/>
            <person name="Buchanan P."/>
            <person name="Buyck B."/>
            <person name="Bense V."/>
            <person name="Catcheside P."/>
            <person name="Chovatia M."/>
            <person name="Cooper J."/>
            <person name="Damon W."/>
            <person name="Desjardin D."/>
            <person name="Finy P."/>
            <person name="Geml J."/>
            <person name="Haridas S."/>
            <person name="Hughes K."/>
            <person name="Justo A."/>
            <person name="Karasinski D."/>
            <person name="Kautmanova I."/>
            <person name="Kiss B."/>
            <person name="Kocsube S."/>
            <person name="Kotiranta H."/>
            <person name="LaButti K.M."/>
            <person name="Lechner B.E."/>
            <person name="Liimatainen K."/>
            <person name="Lipzen A."/>
            <person name="Lukacs Z."/>
            <person name="Mihaltcheva S."/>
            <person name="Morgado L.N."/>
            <person name="Niskanen T."/>
            <person name="Noordeloos M.E."/>
            <person name="Ohm R.A."/>
            <person name="Ortiz-Santana B."/>
            <person name="Ovrebo C."/>
            <person name="Racz N."/>
            <person name="Riley R."/>
            <person name="Savchenko A."/>
            <person name="Shiryaev A."/>
            <person name="Soop K."/>
            <person name="Spirin V."/>
            <person name="Szebenyi C."/>
            <person name="Tomsovsky M."/>
            <person name="Tulloss R.E."/>
            <person name="Uehling J."/>
            <person name="Grigoriev I.V."/>
            <person name="Vagvolgyi C."/>
            <person name="Papp T."/>
            <person name="Martin F.M."/>
            <person name="Miettinen O."/>
            <person name="Hibbett D.S."/>
            <person name="Nagy L.G."/>
        </authorList>
    </citation>
    <scope>NUCLEOTIDE SEQUENCE [LARGE SCALE GENOMIC DNA]</scope>
    <source>
        <strain evidence="6 7">CBS 309.79</strain>
    </source>
</reference>
<evidence type="ECO:0000313" key="6">
    <source>
        <dbReference type="EMBL" id="TFK97356.1"/>
    </source>
</evidence>
<name>A0A5C3Q728_9AGAR</name>
<dbReference type="EMBL" id="ML178848">
    <property type="protein sequence ID" value="TFK97356.1"/>
    <property type="molecule type" value="Genomic_DNA"/>
</dbReference>
<proteinExistence type="predicted"/>
<feature type="domain" description="MYND-type" evidence="5">
    <location>
        <begin position="19"/>
        <end position="72"/>
    </location>
</feature>
<dbReference type="Gene3D" id="6.10.140.2220">
    <property type="match status" value="1"/>
</dbReference>
<dbReference type="GO" id="GO:0008270">
    <property type="term" value="F:zinc ion binding"/>
    <property type="evidence" value="ECO:0007669"/>
    <property type="project" value="UniProtKB-KW"/>
</dbReference>
<evidence type="ECO:0000256" key="4">
    <source>
        <dbReference type="PROSITE-ProRule" id="PRU00134"/>
    </source>
</evidence>
<dbReference type="OrthoDB" id="3061244at2759"/>
<gene>
    <name evidence="6" type="ORF">BDV98DRAFT_266819</name>
</gene>
<dbReference type="Pfam" id="PF01753">
    <property type="entry name" value="zf-MYND"/>
    <property type="match status" value="1"/>
</dbReference>
<dbReference type="PROSITE" id="PS50865">
    <property type="entry name" value="ZF_MYND_2"/>
    <property type="match status" value="1"/>
</dbReference>
<evidence type="ECO:0000313" key="7">
    <source>
        <dbReference type="Proteomes" id="UP000305067"/>
    </source>
</evidence>
<dbReference type="AlphaFoldDB" id="A0A5C3Q728"/>
<organism evidence="6 7">
    <name type="scientific">Pterulicium gracile</name>
    <dbReference type="NCBI Taxonomy" id="1884261"/>
    <lineage>
        <taxon>Eukaryota</taxon>
        <taxon>Fungi</taxon>
        <taxon>Dikarya</taxon>
        <taxon>Basidiomycota</taxon>
        <taxon>Agaricomycotina</taxon>
        <taxon>Agaricomycetes</taxon>
        <taxon>Agaricomycetidae</taxon>
        <taxon>Agaricales</taxon>
        <taxon>Pleurotineae</taxon>
        <taxon>Pterulaceae</taxon>
        <taxon>Pterulicium</taxon>
    </lineage>
</organism>
<accession>A0A5C3Q728</accession>
<sequence length="149" mass="17134">MVYRKVRGVMLTIQSHRYCANIACHADKPPRQMVIKRFHKCSRCKIVSYCSTDCQRAAWELGDDKIRHKLFCRTWSTLSKVWPTVQVEESHAMAMRGVAERALKEAAISQGLDDQKMTRFLENTEAFEQQLRAGWFFGKCIAEFGGGGR</sequence>
<keyword evidence="3" id="KW-0862">Zinc</keyword>
<evidence type="ECO:0000256" key="2">
    <source>
        <dbReference type="ARBA" id="ARBA00022771"/>
    </source>
</evidence>
<protein>
    <recommendedName>
        <fullName evidence="5">MYND-type domain-containing protein</fullName>
    </recommendedName>
</protein>
<dbReference type="InterPro" id="IPR002893">
    <property type="entry name" value="Znf_MYND"/>
</dbReference>
<keyword evidence="7" id="KW-1185">Reference proteome</keyword>
<dbReference type="SUPFAM" id="SSF144232">
    <property type="entry name" value="HIT/MYND zinc finger-like"/>
    <property type="match status" value="1"/>
</dbReference>
<keyword evidence="2 4" id="KW-0863">Zinc-finger</keyword>
<dbReference type="Proteomes" id="UP000305067">
    <property type="component" value="Unassembled WGS sequence"/>
</dbReference>
<evidence type="ECO:0000256" key="3">
    <source>
        <dbReference type="ARBA" id="ARBA00022833"/>
    </source>
</evidence>
<keyword evidence="1" id="KW-0479">Metal-binding</keyword>